<keyword evidence="3" id="KW-0645">Protease</keyword>
<dbReference type="Pfam" id="PF02517">
    <property type="entry name" value="Rce1-like"/>
    <property type="match status" value="1"/>
</dbReference>
<feature type="transmembrane region" description="Helical" evidence="1">
    <location>
        <begin position="62"/>
        <end position="84"/>
    </location>
</feature>
<keyword evidence="4" id="KW-1185">Reference proteome</keyword>
<keyword evidence="3" id="KW-0378">Hydrolase</keyword>
<comment type="caution">
    <text evidence="3">The sequence shown here is derived from an EMBL/GenBank/DDBJ whole genome shotgun (WGS) entry which is preliminary data.</text>
</comment>
<feature type="transmembrane region" description="Helical" evidence="1">
    <location>
        <begin position="96"/>
        <end position="119"/>
    </location>
</feature>
<keyword evidence="1" id="KW-1133">Transmembrane helix</keyword>
<dbReference type="GO" id="GO:0080120">
    <property type="term" value="P:CAAX-box protein maturation"/>
    <property type="evidence" value="ECO:0007669"/>
    <property type="project" value="UniProtKB-ARBA"/>
</dbReference>
<reference evidence="3 4" key="1">
    <citation type="journal article" date="2019" name="Microorganisms">
        <title>Paenibacillus lutrae sp. nov., A Chitinolytic Species Isolated from A River Otter in Castril Natural Park, Granada, Spain.</title>
        <authorList>
            <person name="Rodriguez M."/>
            <person name="Reina J.C."/>
            <person name="Bejar V."/>
            <person name="Llamas I."/>
        </authorList>
    </citation>
    <scope>NUCLEOTIDE SEQUENCE [LARGE SCALE GENOMIC DNA]</scope>
    <source>
        <strain evidence="3 4">N10</strain>
    </source>
</reference>
<dbReference type="AlphaFoldDB" id="A0A7X3JYJ4"/>
<dbReference type="OrthoDB" id="8754470at2"/>
<keyword evidence="1" id="KW-0812">Transmembrane</keyword>
<sequence length="276" mass="29594">MSKAGLAAGPPRLGPSAGGQAGAAAGFVGAMLLVQLTPAWAGLTAAALLIGLALFQQRAGRILLLTIASILTGYWLSAWLGAWLRAESLTGFAEPARIALSRLGLIGYVIPLSLLYICVKPDNSYLAAGRFGNIIYFPLVWRGIKDPVWRSLLISSAVVTVSFLFVIDFGQDRLLQILGYSVLFAGINAALEEVVWRGYLLSRLVDLMGELKGVLVCSAAFGFYHYSIGFPWAICILFGVLGIWLSGLAIRAQGLLPVFLLHFVMNILFGLSGMIF</sequence>
<gene>
    <name evidence="3" type="ORF">EDM21_05765</name>
</gene>
<feature type="transmembrane region" description="Helical" evidence="1">
    <location>
        <begin position="173"/>
        <end position="191"/>
    </location>
</feature>
<keyword evidence="3" id="KW-0482">Metalloprotease</keyword>
<dbReference type="GO" id="GO:0008237">
    <property type="term" value="F:metallopeptidase activity"/>
    <property type="evidence" value="ECO:0007669"/>
    <property type="project" value="UniProtKB-KW"/>
</dbReference>
<evidence type="ECO:0000313" key="3">
    <source>
        <dbReference type="EMBL" id="MVO99032.1"/>
    </source>
</evidence>
<evidence type="ECO:0000256" key="1">
    <source>
        <dbReference type="SAM" id="Phobius"/>
    </source>
</evidence>
<organism evidence="3 4">
    <name type="scientific">Paenibacillus lutrae</name>
    <dbReference type="NCBI Taxonomy" id="2078573"/>
    <lineage>
        <taxon>Bacteria</taxon>
        <taxon>Bacillati</taxon>
        <taxon>Bacillota</taxon>
        <taxon>Bacilli</taxon>
        <taxon>Bacillales</taxon>
        <taxon>Paenibacillaceae</taxon>
        <taxon>Paenibacillus</taxon>
    </lineage>
</organism>
<feature type="transmembrane region" description="Helical" evidence="1">
    <location>
        <begin position="148"/>
        <end position="167"/>
    </location>
</feature>
<dbReference type="InterPro" id="IPR003675">
    <property type="entry name" value="Rce1/LyrA-like_dom"/>
</dbReference>
<protein>
    <submittedName>
        <fullName evidence="3">CPBP family intramembrane metalloprotease</fullName>
    </submittedName>
</protein>
<dbReference type="RefSeq" id="WP_157333670.1">
    <property type="nucleotide sequence ID" value="NZ_RHLK01000002.1"/>
</dbReference>
<accession>A0A7X3JYJ4</accession>
<dbReference type="Proteomes" id="UP000490800">
    <property type="component" value="Unassembled WGS sequence"/>
</dbReference>
<name>A0A7X3JYJ4_9BACL</name>
<proteinExistence type="predicted"/>
<dbReference type="GO" id="GO:0004175">
    <property type="term" value="F:endopeptidase activity"/>
    <property type="evidence" value="ECO:0007669"/>
    <property type="project" value="UniProtKB-ARBA"/>
</dbReference>
<dbReference type="EMBL" id="RHLK01000002">
    <property type="protein sequence ID" value="MVO99032.1"/>
    <property type="molecule type" value="Genomic_DNA"/>
</dbReference>
<feature type="transmembrane region" description="Helical" evidence="1">
    <location>
        <begin position="255"/>
        <end position="275"/>
    </location>
</feature>
<feature type="transmembrane region" description="Helical" evidence="1">
    <location>
        <begin position="37"/>
        <end position="55"/>
    </location>
</feature>
<evidence type="ECO:0000259" key="2">
    <source>
        <dbReference type="Pfam" id="PF02517"/>
    </source>
</evidence>
<dbReference type="GO" id="GO:0006508">
    <property type="term" value="P:proteolysis"/>
    <property type="evidence" value="ECO:0007669"/>
    <property type="project" value="UniProtKB-KW"/>
</dbReference>
<feature type="transmembrane region" description="Helical" evidence="1">
    <location>
        <begin position="230"/>
        <end position="248"/>
    </location>
</feature>
<feature type="domain" description="CAAX prenyl protease 2/Lysostaphin resistance protein A-like" evidence="2">
    <location>
        <begin position="179"/>
        <end position="267"/>
    </location>
</feature>
<keyword evidence="1" id="KW-0472">Membrane</keyword>
<evidence type="ECO:0000313" key="4">
    <source>
        <dbReference type="Proteomes" id="UP000490800"/>
    </source>
</evidence>